<protein>
    <submittedName>
        <fullName evidence="1">Uncharacterized protein</fullName>
    </submittedName>
</protein>
<comment type="caution">
    <text evidence="1">The sequence shown here is derived from an EMBL/GenBank/DDBJ whole genome shotgun (WGS) entry which is preliminary data.</text>
</comment>
<keyword evidence="2" id="KW-1185">Reference proteome</keyword>
<accession>A0ABV1Z899</accession>
<dbReference type="EMBL" id="JAMYQB010000037">
    <property type="protein sequence ID" value="MER9408218.1"/>
    <property type="molecule type" value="Genomic_DNA"/>
</dbReference>
<evidence type="ECO:0000313" key="2">
    <source>
        <dbReference type="Proteomes" id="UP001433071"/>
    </source>
</evidence>
<gene>
    <name evidence="1" type="ORF">NKI36_29930</name>
</gene>
<proteinExistence type="predicted"/>
<evidence type="ECO:0000313" key="1">
    <source>
        <dbReference type="EMBL" id="MER9408218.1"/>
    </source>
</evidence>
<organism evidence="1 2">
    <name type="scientific">Mesorhizobium caraganae</name>
    <dbReference type="NCBI Taxonomy" id="483206"/>
    <lineage>
        <taxon>Bacteria</taxon>
        <taxon>Pseudomonadati</taxon>
        <taxon>Pseudomonadota</taxon>
        <taxon>Alphaproteobacteria</taxon>
        <taxon>Hyphomicrobiales</taxon>
        <taxon>Phyllobacteriaceae</taxon>
        <taxon>Mesorhizobium</taxon>
    </lineage>
</organism>
<name>A0ABV1Z899_9HYPH</name>
<dbReference type="Proteomes" id="UP001433071">
    <property type="component" value="Unassembled WGS sequence"/>
</dbReference>
<reference evidence="1 2" key="1">
    <citation type="journal article" date="2024" name="Proc. Natl. Acad. Sci. U.S.A.">
        <title>The evolutionary genomics of adaptation to stress in wild rhizobium bacteria.</title>
        <authorList>
            <person name="Kehlet-Delgado H."/>
            <person name="Montoya A.P."/>
            <person name="Jensen K.T."/>
            <person name="Wendlandt C.E."/>
            <person name="Dexheimer C."/>
            <person name="Roberts M."/>
            <person name="Torres Martinez L."/>
            <person name="Friesen M.L."/>
            <person name="Griffitts J.S."/>
            <person name="Porter S.S."/>
        </authorList>
    </citation>
    <scope>NUCLEOTIDE SEQUENCE [LARGE SCALE GENOMIC DNA]</scope>
    <source>
        <strain evidence="1 2">M0641</strain>
    </source>
</reference>
<dbReference type="RefSeq" id="WP_352562151.1">
    <property type="nucleotide sequence ID" value="NZ_JAMYQB010000037.1"/>
</dbReference>
<sequence length="107" mass="11679">MIVMLEKGCGGRGKAVAAMMVSTALHRCERLDRGLLLASRACKELRKRKCIKYFEATTPHEYGAAMHGRHKPRCHLAALMHGDELSAACIGDLAALCILTSLVGCRR</sequence>